<evidence type="ECO:0000256" key="7">
    <source>
        <dbReference type="ARBA" id="ARBA00023033"/>
    </source>
</evidence>
<dbReference type="AlphaFoldDB" id="A0ABD6NX67"/>
<dbReference type="Proteomes" id="UP000092086">
    <property type="component" value="Unassembled WGS sequence"/>
</dbReference>
<dbReference type="Gene3D" id="1.10.630.10">
    <property type="entry name" value="Cytochrome P450"/>
    <property type="match status" value="1"/>
</dbReference>
<dbReference type="RefSeq" id="WP_068214345.1">
    <property type="nucleotide sequence ID" value="NZ_LZIT01000331.1"/>
</dbReference>
<evidence type="ECO:0000256" key="6">
    <source>
        <dbReference type="ARBA" id="ARBA00023004"/>
    </source>
</evidence>
<keyword evidence="6 8" id="KW-0408">Iron</keyword>
<keyword evidence="4 8" id="KW-0479">Metal-binding</keyword>
<proteinExistence type="inferred from homology"/>
<keyword evidence="3 8" id="KW-0349">Heme</keyword>
<dbReference type="GO" id="GO:0004497">
    <property type="term" value="F:monooxygenase activity"/>
    <property type="evidence" value="ECO:0007669"/>
    <property type="project" value="UniProtKB-KW"/>
</dbReference>
<dbReference type="Pfam" id="PF00067">
    <property type="entry name" value="p450"/>
    <property type="match status" value="1"/>
</dbReference>
<comment type="similarity">
    <text evidence="2 8">Belongs to the cytochrome P450 family.</text>
</comment>
<reference evidence="9 10" key="1">
    <citation type="submission" date="2016-06" db="EMBL/GenBank/DDBJ databases">
        <authorList>
            <person name="Sutton G."/>
            <person name="Brinkac L."/>
            <person name="Sanka R."/>
            <person name="Adams M."/>
            <person name="Lau E."/>
            <person name="Sam S."/>
            <person name="Sreng N."/>
            <person name="Him V."/>
            <person name="Kerleguer A."/>
            <person name="Cheng S."/>
        </authorList>
    </citation>
    <scope>NUCLEOTIDE SEQUENCE [LARGE SCALE GENOMIC DNA]</scope>
    <source>
        <strain evidence="9 10">E2978</strain>
    </source>
</reference>
<evidence type="ECO:0000256" key="3">
    <source>
        <dbReference type="ARBA" id="ARBA00022617"/>
    </source>
</evidence>
<gene>
    <name evidence="9" type="ORF">A5672_04760</name>
</gene>
<evidence type="ECO:0000313" key="9">
    <source>
        <dbReference type="EMBL" id="OBG27926.1"/>
    </source>
</evidence>
<dbReference type="PANTHER" id="PTHR46696:SF3">
    <property type="entry name" value="PULCHERRIMINIC ACID SYNTHASE"/>
    <property type="match status" value="1"/>
</dbReference>
<sequence>MAEHTVTDDVEQRIREAQKKFNAGMGADGDATPYPLLRELRRKAAVHPGWPEMGVPADGPDGKKTFTAYSFDAVKAVFTDNITFSTRIYEDMVRPLQGPTILEMQEPEHATYRRLHEFAFARSSMKRWDTELVGPLVDRTIARFRDKKHADLVEAVFMPIPVRVIAALLGLPESDIGEFHRLAIDLLGFRADMETALKASAEMKEYFVGVLADRRKSPKDDMVSILSRAEIDGVKMSDEQIYGFMRNLLPAGAETTSRSTASLALGLLTHTEQLDAVRADRSLLPQAIEEGIRWETPLLNFIREVSSDTEFFGLHIPKGSTMMVNLGSANHDETRWDDPESFDIFRERKPHIGFGHGAHVCLGMHLARLESTKIFNALLDELPGLRLDPDAPPPYVSGTMFRSPPRLDVVWD</sequence>
<dbReference type="PROSITE" id="PS00086">
    <property type="entry name" value="CYTOCHROME_P450"/>
    <property type="match status" value="1"/>
</dbReference>
<dbReference type="PANTHER" id="PTHR46696">
    <property type="entry name" value="P450, PUTATIVE (EUROFUNG)-RELATED"/>
    <property type="match status" value="1"/>
</dbReference>
<evidence type="ECO:0000256" key="8">
    <source>
        <dbReference type="RuleBase" id="RU000461"/>
    </source>
</evidence>
<keyword evidence="5 8" id="KW-0560">Oxidoreductase</keyword>
<evidence type="ECO:0000313" key="10">
    <source>
        <dbReference type="Proteomes" id="UP000092086"/>
    </source>
</evidence>
<evidence type="ECO:0000256" key="5">
    <source>
        <dbReference type="ARBA" id="ARBA00023002"/>
    </source>
</evidence>
<evidence type="ECO:0000256" key="1">
    <source>
        <dbReference type="ARBA" id="ARBA00001971"/>
    </source>
</evidence>
<comment type="caution">
    <text evidence="9">The sequence shown here is derived from an EMBL/GenBank/DDBJ whole genome shotgun (WGS) entry which is preliminary data.</text>
</comment>
<dbReference type="GO" id="GO:0046872">
    <property type="term" value="F:metal ion binding"/>
    <property type="evidence" value="ECO:0007669"/>
    <property type="project" value="UniProtKB-KW"/>
</dbReference>
<dbReference type="InterPro" id="IPR001128">
    <property type="entry name" value="Cyt_P450"/>
</dbReference>
<dbReference type="InterPro" id="IPR036396">
    <property type="entry name" value="Cyt_P450_sf"/>
</dbReference>
<evidence type="ECO:0000256" key="2">
    <source>
        <dbReference type="ARBA" id="ARBA00010617"/>
    </source>
</evidence>
<dbReference type="EMBL" id="LZIT01000331">
    <property type="protein sequence ID" value="OBG27926.1"/>
    <property type="molecule type" value="Genomic_DNA"/>
</dbReference>
<dbReference type="InterPro" id="IPR017972">
    <property type="entry name" value="Cyt_P450_CS"/>
</dbReference>
<dbReference type="FunFam" id="1.10.630.10:FF:000018">
    <property type="entry name" value="Cytochrome P450 monooxygenase"/>
    <property type="match status" value="1"/>
</dbReference>
<evidence type="ECO:0000256" key="4">
    <source>
        <dbReference type="ARBA" id="ARBA00022723"/>
    </source>
</evidence>
<name>A0ABD6NX67_9MYCO</name>
<dbReference type="InterPro" id="IPR002397">
    <property type="entry name" value="Cyt_P450_B"/>
</dbReference>
<comment type="cofactor">
    <cofactor evidence="1">
        <name>heme</name>
        <dbReference type="ChEBI" id="CHEBI:30413"/>
    </cofactor>
</comment>
<accession>A0ABD6NX67</accession>
<keyword evidence="7 8" id="KW-0503">Monooxygenase</keyword>
<protein>
    <submittedName>
        <fullName evidence="9">Cytochrome</fullName>
    </submittedName>
</protein>
<organism evidence="9 10">
    <name type="scientific">Mycobacterium alsense</name>
    <dbReference type="NCBI Taxonomy" id="324058"/>
    <lineage>
        <taxon>Bacteria</taxon>
        <taxon>Bacillati</taxon>
        <taxon>Actinomycetota</taxon>
        <taxon>Actinomycetes</taxon>
        <taxon>Mycobacteriales</taxon>
        <taxon>Mycobacteriaceae</taxon>
        <taxon>Mycobacterium</taxon>
    </lineage>
</organism>
<dbReference type="SUPFAM" id="SSF48264">
    <property type="entry name" value="Cytochrome P450"/>
    <property type="match status" value="1"/>
</dbReference>
<dbReference type="PRINTS" id="PR00359">
    <property type="entry name" value="BP450"/>
</dbReference>